<evidence type="ECO:0000256" key="1">
    <source>
        <dbReference type="SAM" id="Coils"/>
    </source>
</evidence>
<feature type="region of interest" description="Disordered" evidence="2">
    <location>
        <begin position="173"/>
        <end position="238"/>
    </location>
</feature>
<name>A0A0N5B716_STREA</name>
<feature type="compositionally biased region" description="Low complexity" evidence="2">
    <location>
        <begin position="821"/>
        <end position="838"/>
    </location>
</feature>
<evidence type="ECO:0000256" key="2">
    <source>
        <dbReference type="SAM" id="MobiDB-lite"/>
    </source>
</evidence>
<feature type="compositionally biased region" description="Low complexity" evidence="2">
    <location>
        <begin position="200"/>
        <end position="218"/>
    </location>
</feature>
<sequence length="838" mass="94591">MNLMHTTSFQSYDDYLNSENYKRLCASENRKVSEQLLKSYCQSRYNASDNCQTSKSYIPKKETLSSHNKSTFPISPNYLPGDSSKSTTFLTKPSKVTTFPILNNSNLSANNPNTITASHSYFENNSSTTSFNNLLSLNNNTLFLTTQKSDINKLEEENNHITRPVIQTQINMLHRSPSGAARRIRQRREENSQRQFPILSSPNSASFNNNRSSSSEPSTGTVPSRETMIEGDNDYPKNETLQMDYRGLMNSSSYKSILPDDDFNISYSRPPQRILCNSSSFISNASKIEGSNSEDSQNPEIPHTTSPPKFQEVDQNIITMESNKFLGKIDFSSLLSTTNTTTMNDDNNQNKIVIPPVPPKRTSIASSGENSVCEPLPKITGNVNNNITNDHKPIIEVHPMPAPRKNHTHCEDSSLNLEKGNERRIPPPLPKKPSKFVFKTDLNSPIIFKSSEPYFSHIESQQSTSIPPSPAPRAGNQYSEKPMVRQRFDSLPSLSVSNTPHGNNKENERNNENNVKESTYNNLFIKNQNGACSSLSVSTSNLYSTSFISNSSNISSAQSTESLNQLFTSPSMLSLQNAYKNYPLMTEQDLEMLEEKRKNLVESLSRKMRVLEEEKVMIDEDIMENEEFKKRFLQKLDLDPQMLMRLNNHICQAKTLSLLETKINIQLEKLDNYLGNDNNDMDPATLEFCQSRRNRLSEQLSDSSMLRNLHRSRDVEIENVLMSKYFIQPEQLEEWRIYKDSLVRLLTEKRQMEDRLNQAKHQLSILDTLALQANALMKSLGTSNTHTRETSSGASSMISSSDNSRANTLDSGEIVVGDLRTGNSMNNGTSNTSTALTV</sequence>
<accession>A0A0N5B716</accession>
<keyword evidence="4" id="KW-1185">Reference proteome</keyword>
<evidence type="ECO:0000313" key="5">
    <source>
        <dbReference type="WBParaSite" id="SPAL_0000184700.1"/>
    </source>
</evidence>
<protein>
    <submittedName>
        <fullName evidence="5">ASD2 domain-containing protein</fullName>
    </submittedName>
</protein>
<proteinExistence type="predicted"/>
<feature type="region of interest" description="Disordered" evidence="2">
    <location>
        <begin position="492"/>
        <end position="515"/>
    </location>
</feature>
<dbReference type="AlphaFoldDB" id="A0A0N5B716"/>
<feature type="compositionally biased region" description="Low complexity" evidence="2">
    <location>
        <begin position="791"/>
        <end position="804"/>
    </location>
</feature>
<dbReference type="Gene3D" id="6.10.250.3120">
    <property type="match status" value="1"/>
</dbReference>
<evidence type="ECO:0000259" key="3">
    <source>
        <dbReference type="Pfam" id="PF08687"/>
    </source>
</evidence>
<feature type="domain" description="ASD2" evidence="3">
    <location>
        <begin position="540"/>
        <end position="766"/>
    </location>
</feature>
<reference evidence="5" key="1">
    <citation type="submission" date="2017-02" db="UniProtKB">
        <authorList>
            <consortium name="WormBaseParasite"/>
        </authorList>
    </citation>
    <scope>IDENTIFICATION</scope>
</reference>
<keyword evidence="1" id="KW-0175">Coiled coil</keyword>
<feature type="region of interest" description="Disordered" evidence="2">
    <location>
        <begin position="286"/>
        <end position="311"/>
    </location>
</feature>
<feature type="region of interest" description="Disordered" evidence="2">
    <location>
        <begin position="402"/>
        <end position="433"/>
    </location>
</feature>
<organism evidence="4 5">
    <name type="scientific">Strongyloides papillosus</name>
    <name type="common">Intestinal threadworm</name>
    <dbReference type="NCBI Taxonomy" id="174720"/>
    <lineage>
        <taxon>Eukaryota</taxon>
        <taxon>Metazoa</taxon>
        <taxon>Ecdysozoa</taxon>
        <taxon>Nematoda</taxon>
        <taxon>Chromadorea</taxon>
        <taxon>Rhabditida</taxon>
        <taxon>Tylenchina</taxon>
        <taxon>Panagrolaimomorpha</taxon>
        <taxon>Strongyloidoidea</taxon>
        <taxon>Strongyloididae</taxon>
        <taxon>Strongyloides</taxon>
    </lineage>
</organism>
<dbReference type="STRING" id="174720.A0A0N5B716"/>
<dbReference type="WBParaSite" id="SPAL_0000184700.1">
    <property type="protein sequence ID" value="SPAL_0000184700.1"/>
    <property type="gene ID" value="SPAL_0000184700"/>
</dbReference>
<feature type="coiled-coil region" evidence="1">
    <location>
        <begin position="590"/>
        <end position="621"/>
    </location>
</feature>
<feature type="region of interest" description="Disordered" evidence="2">
    <location>
        <begin position="781"/>
        <end position="838"/>
    </location>
</feature>
<dbReference type="Pfam" id="PF08687">
    <property type="entry name" value="ASD2"/>
    <property type="match status" value="1"/>
</dbReference>
<evidence type="ECO:0000313" key="4">
    <source>
        <dbReference type="Proteomes" id="UP000046392"/>
    </source>
</evidence>
<dbReference type="InterPro" id="IPR014799">
    <property type="entry name" value="ASD2_dom"/>
</dbReference>
<dbReference type="Proteomes" id="UP000046392">
    <property type="component" value="Unplaced"/>
</dbReference>
<feature type="region of interest" description="Disordered" evidence="2">
    <location>
        <begin position="458"/>
        <end position="477"/>
    </location>
</feature>
<feature type="coiled-coil region" evidence="1">
    <location>
        <begin position="742"/>
        <end position="769"/>
    </location>
</feature>
<feature type="compositionally biased region" description="Polar residues" evidence="2">
    <location>
        <begin position="492"/>
        <end position="502"/>
    </location>
</feature>
<feature type="compositionally biased region" description="Basic and acidic residues" evidence="2">
    <location>
        <begin position="503"/>
        <end position="515"/>
    </location>
</feature>